<gene>
    <name evidence="3" type="ORF">SAMN05421733_10556</name>
</gene>
<dbReference type="AlphaFoldDB" id="A0A1G6HD96"/>
<keyword evidence="4" id="KW-1185">Reference proteome</keyword>
<proteinExistence type="predicted"/>
<evidence type="ECO:0000313" key="3">
    <source>
        <dbReference type="EMBL" id="SDB92287.1"/>
    </source>
</evidence>
<dbReference type="Proteomes" id="UP000242501">
    <property type="component" value="Unassembled WGS sequence"/>
</dbReference>
<evidence type="ECO:0000256" key="2">
    <source>
        <dbReference type="SAM" id="SignalP"/>
    </source>
</evidence>
<evidence type="ECO:0008006" key="5">
    <source>
        <dbReference type="Google" id="ProtNLM"/>
    </source>
</evidence>
<feature type="compositionally biased region" description="Basic residues" evidence="1">
    <location>
        <begin position="55"/>
        <end position="75"/>
    </location>
</feature>
<sequence length="93" mass="10110">MKKIFTTLSTAVLASGIAMTTFAAAPEANVPPKPEPVKPAVEKAHKHHEGATKKAHEHKKGAEHKGHHHEKKHHDASKPKPAPKDAPKPEMKM</sequence>
<dbReference type="RefSeq" id="WP_092747782.1">
    <property type="nucleotide sequence ID" value="NZ_FMYL01000005.1"/>
</dbReference>
<reference evidence="4" key="1">
    <citation type="submission" date="2016-09" db="EMBL/GenBank/DDBJ databases">
        <authorList>
            <person name="Varghese N."/>
            <person name="Submissions S."/>
        </authorList>
    </citation>
    <scope>NUCLEOTIDE SEQUENCE [LARGE SCALE GENOMIC DNA]</scope>
    <source>
        <strain evidence="4">ANC 4422</strain>
    </source>
</reference>
<name>A0A1G6HD96_9GAMM</name>
<organism evidence="3 4">
    <name type="scientific">Acinetobacter boissieri</name>
    <dbReference type="NCBI Taxonomy" id="1219383"/>
    <lineage>
        <taxon>Bacteria</taxon>
        <taxon>Pseudomonadati</taxon>
        <taxon>Pseudomonadota</taxon>
        <taxon>Gammaproteobacteria</taxon>
        <taxon>Moraxellales</taxon>
        <taxon>Moraxellaceae</taxon>
        <taxon>Acinetobacter</taxon>
    </lineage>
</organism>
<evidence type="ECO:0000313" key="4">
    <source>
        <dbReference type="Proteomes" id="UP000242501"/>
    </source>
</evidence>
<keyword evidence="2" id="KW-0732">Signal</keyword>
<protein>
    <recommendedName>
        <fullName evidence="5">Acid shock protein</fullName>
    </recommendedName>
</protein>
<dbReference type="EMBL" id="FMYL01000005">
    <property type="protein sequence ID" value="SDB92287.1"/>
    <property type="molecule type" value="Genomic_DNA"/>
</dbReference>
<feature type="chain" id="PRO_5017274338" description="Acid shock protein" evidence="2">
    <location>
        <begin position="24"/>
        <end position="93"/>
    </location>
</feature>
<feature type="compositionally biased region" description="Basic and acidic residues" evidence="1">
    <location>
        <begin position="76"/>
        <end position="93"/>
    </location>
</feature>
<accession>A0A1G6HD96</accession>
<feature type="region of interest" description="Disordered" evidence="1">
    <location>
        <begin position="25"/>
        <end position="93"/>
    </location>
</feature>
<evidence type="ECO:0000256" key="1">
    <source>
        <dbReference type="SAM" id="MobiDB-lite"/>
    </source>
</evidence>
<feature type="signal peptide" evidence="2">
    <location>
        <begin position="1"/>
        <end position="23"/>
    </location>
</feature>